<feature type="transmembrane region" description="Helical" evidence="1">
    <location>
        <begin position="47"/>
        <end position="67"/>
    </location>
</feature>
<organism evidence="2 3">
    <name type="scientific">Reyranella soli</name>
    <dbReference type="NCBI Taxonomy" id="1230389"/>
    <lineage>
        <taxon>Bacteria</taxon>
        <taxon>Pseudomonadati</taxon>
        <taxon>Pseudomonadota</taxon>
        <taxon>Alphaproteobacteria</taxon>
        <taxon>Hyphomicrobiales</taxon>
        <taxon>Reyranellaceae</taxon>
        <taxon>Reyranella</taxon>
    </lineage>
</organism>
<keyword evidence="3" id="KW-1185">Reference proteome</keyword>
<dbReference type="AlphaFoldDB" id="A0A512N5J8"/>
<gene>
    <name evidence="2" type="ORF">RSO01_14120</name>
</gene>
<evidence type="ECO:0000256" key="1">
    <source>
        <dbReference type="SAM" id="Phobius"/>
    </source>
</evidence>
<keyword evidence="1" id="KW-0812">Transmembrane</keyword>
<name>A0A512N5J8_9HYPH</name>
<sequence>MTASPENLLAILVMALAAMSAKAGGFLAMRWLGRHRFVAAWLEHAPGAVLISAAIVPIVQTGSAFWIGAMAAAIATRWAGGFTPGLFAAVGAVALARWAGLG</sequence>
<keyword evidence="1" id="KW-1133">Transmembrane helix</keyword>
<evidence type="ECO:0000313" key="3">
    <source>
        <dbReference type="Proteomes" id="UP000321058"/>
    </source>
</evidence>
<protein>
    <recommendedName>
        <fullName evidence="4">Branched-chain amino acid transporter</fullName>
    </recommendedName>
</protein>
<feature type="transmembrane region" description="Helical" evidence="1">
    <location>
        <begin position="79"/>
        <end position="99"/>
    </location>
</feature>
<dbReference type="EMBL" id="BKAJ01000028">
    <property type="protein sequence ID" value="GEP54246.1"/>
    <property type="molecule type" value="Genomic_DNA"/>
</dbReference>
<reference evidence="2 3" key="1">
    <citation type="submission" date="2019-07" db="EMBL/GenBank/DDBJ databases">
        <title>Whole genome shotgun sequence of Reyranella soli NBRC 108950.</title>
        <authorList>
            <person name="Hosoyama A."/>
            <person name="Uohara A."/>
            <person name="Ohji S."/>
            <person name="Ichikawa N."/>
        </authorList>
    </citation>
    <scope>NUCLEOTIDE SEQUENCE [LARGE SCALE GENOMIC DNA]</scope>
    <source>
        <strain evidence="2 3">NBRC 108950</strain>
    </source>
</reference>
<keyword evidence="1" id="KW-0472">Membrane</keyword>
<proteinExistence type="predicted"/>
<evidence type="ECO:0008006" key="4">
    <source>
        <dbReference type="Google" id="ProtNLM"/>
    </source>
</evidence>
<dbReference type="RefSeq" id="WP_147147621.1">
    <property type="nucleotide sequence ID" value="NZ_BKAJ01000028.1"/>
</dbReference>
<dbReference type="Proteomes" id="UP000321058">
    <property type="component" value="Unassembled WGS sequence"/>
</dbReference>
<dbReference type="OrthoDB" id="7359303at2"/>
<comment type="caution">
    <text evidence="2">The sequence shown here is derived from an EMBL/GenBank/DDBJ whole genome shotgun (WGS) entry which is preliminary data.</text>
</comment>
<evidence type="ECO:0000313" key="2">
    <source>
        <dbReference type="EMBL" id="GEP54246.1"/>
    </source>
</evidence>
<accession>A0A512N5J8</accession>